<dbReference type="STRING" id="279824.SAMN03080617_00500"/>
<evidence type="ECO:0000313" key="3">
    <source>
        <dbReference type="Proteomes" id="UP000198756"/>
    </source>
</evidence>
<dbReference type="GO" id="GO:0016740">
    <property type="term" value="F:transferase activity"/>
    <property type="evidence" value="ECO:0007669"/>
    <property type="project" value="UniProtKB-KW"/>
</dbReference>
<organism evidence="2 3">
    <name type="scientific">Algoriphagus alkaliphilus</name>
    <dbReference type="NCBI Taxonomy" id="279824"/>
    <lineage>
        <taxon>Bacteria</taxon>
        <taxon>Pseudomonadati</taxon>
        <taxon>Bacteroidota</taxon>
        <taxon>Cytophagia</taxon>
        <taxon>Cytophagales</taxon>
        <taxon>Cyclobacteriaceae</taxon>
        <taxon>Algoriphagus</taxon>
    </lineage>
</organism>
<keyword evidence="3" id="KW-1185">Reference proteome</keyword>
<dbReference type="EMBL" id="FMXE01000003">
    <property type="protein sequence ID" value="SDA44533.1"/>
    <property type="molecule type" value="Genomic_DNA"/>
</dbReference>
<proteinExistence type="predicted"/>
<name>A0A1G5VF75_9BACT</name>
<dbReference type="CDD" id="cd05403">
    <property type="entry name" value="NT_KNTase_like"/>
    <property type="match status" value="1"/>
</dbReference>
<dbReference type="SUPFAM" id="SSF81301">
    <property type="entry name" value="Nucleotidyltransferase"/>
    <property type="match status" value="1"/>
</dbReference>
<gene>
    <name evidence="2" type="ORF">SAMN03080617_00500</name>
</gene>
<dbReference type="InterPro" id="IPR041633">
    <property type="entry name" value="Polbeta"/>
</dbReference>
<dbReference type="Proteomes" id="UP000198756">
    <property type="component" value="Unassembled WGS sequence"/>
</dbReference>
<dbReference type="Pfam" id="PF18765">
    <property type="entry name" value="Polbeta"/>
    <property type="match status" value="1"/>
</dbReference>
<evidence type="ECO:0000313" key="2">
    <source>
        <dbReference type="EMBL" id="SDA44533.1"/>
    </source>
</evidence>
<dbReference type="AlphaFoldDB" id="A0A1G5VF75"/>
<accession>A0A1G5VF75</accession>
<feature type="domain" description="Polymerase beta nucleotidyltransferase" evidence="1">
    <location>
        <begin position="22"/>
        <end position="111"/>
    </location>
</feature>
<dbReference type="InterPro" id="IPR043519">
    <property type="entry name" value="NT_sf"/>
</dbReference>
<dbReference type="RefSeq" id="WP_092728372.1">
    <property type="nucleotide sequence ID" value="NZ_FMXE01000003.1"/>
</dbReference>
<sequence length="113" mass="13116">MKSSTLQEITASELGLKDEQLEEIRSFAQKIPAIEEVIIYSSRAKGTYRPVSDVDLVLVGKDLKLADQLSFWNDLDDSYQPYFFDVSILHQIQNESLLEHIERLGKRVYRRLI</sequence>
<dbReference type="Gene3D" id="3.30.460.10">
    <property type="entry name" value="Beta Polymerase, domain 2"/>
    <property type="match status" value="1"/>
</dbReference>
<dbReference type="OrthoDB" id="9803106at2"/>
<keyword evidence="2" id="KW-0808">Transferase</keyword>
<reference evidence="3" key="1">
    <citation type="submission" date="2016-10" db="EMBL/GenBank/DDBJ databases">
        <authorList>
            <person name="Varghese N."/>
            <person name="Submissions S."/>
        </authorList>
    </citation>
    <scope>NUCLEOTIDE SEQUENCE [LARGE SCALE GENOMIC DNA]</scope>
    <source>
        <strain evidence="3">DSM 22703</strain>
    </source>
</reference>
<protein>
    <submittedName>
        <fullName evidence="2">Nucleotidyltransferase domain-containing protein</fullName>
    </submittedName>
</protein>
<evidence type="ECO:0000259" key="1">
    <source>
        <dbReference type="Pfam" id="PF18765"/>
    </source>
</evidence>